<protein>
    <submittedName>
        <fullName evidence="2">Uncharacterized protein</fullName>
    </submittedName>
</protein>
<comment type="caution">
    <text evidence="2">The sequence shown here is derived from an EMBL/GenBank/DDBJ whole genome shotgun (WGS) entry which is preliminary data.</text>
</comment>
<dbReference type="Proteomes" id="UP001470230">
    <property type="component" value="Unassembled WGS sequence"/>
</dbReference>
<evidence type="ECO:0000313" key="3">
    <source>
        <dbReference type="Proteomes" id="UP001470230"/>
    </source>
</evidence>
<proteinExistence type="inferred from homology"/>
<accession>A0ABR2KGV1</accession>
<keyword evidence="3" id="KW-1185">Reference proteome</keyword>
<sequence>MYCKGLGVKVDYEIAKKYYELSAEQNNADAIFSLGYFYYAGRVFIQNFVEARFLYEKAAEQNYPPALNGLGNIYTRGLGVKMDMEKGLNYYREAAKLHNANAFINLGNAYIYGRNVAPDYNKGLYYYHEAIKLKSITALHSIGNLYFNGHGVEQDYLKAKEYYEMAAKQNDPEAFNVLGHMYDCGKGVPLNYEKAKEYFEKAIEQNQPNACNNLGNMYLKGHGVTQDYCKAKSLFEKSANLGNGRAYFLLGNLYINGFGVEKSYKNAKKYIKKAVSNGYKSAIGTLGDLHFFGIVTEKNYKKAKKYYELAEPLRCTKANLRLGFMYYYGRGVEQDYEKAKTYFLQSAKENDMNAYFYLATMYEKGYGTEVDTEQAIKYYSLCLEKDEEINSVDYNQGWAQNRITNNKKYQSCVNCGLLYLFKLQDIKLANKLLSEAGYSHFSFGKNNFGFFNLFFLNKRRKANQMLESSLKDNFPITEFHCGYIAEQEDINKSIYHYLNIIKNENNFLQLNDDEIDDEQLFESNIFINCLTNLKLLQFYMQNKFSSKLITPQSLLVDAVFRPLFSLFFYQDKRSYSFKFLYEKNDKGFILTNLDDFILNFPWYKSKKFTEKTEWKIINESTANKRIIINVEPKHENILKDIKKDSNFLIFEKQIIEVFDGINKSQNNFYKAINQIMENQTICKNNDEKHLDSAINEKHSMKKYMISSVHDNIERSIEYPIIFEELLIQTISQINDINQYIIKEMLKLLYTEPYPIIFGRIGYFDSIEQVDKRKKISNLFYEGFFSKSDDQ</sequence>
<gene>
    <name evidence="2" type="ORF">M9Y10_034420</name>
</gene>
<organism evidence="2 3">
    <name type="scientific">Tritrichomonas musculus</name>
    <dbReference type="NCBI Taxonomy" id="1915356"/>
    <lineage>
        <taxon>Eukaryota</taxon>
        <taxon>Metamonada</taxon>
        <taxon>Parabasalia</taxon>
        <taxon>Tritrichomonadida</taxon>
        <taxon>Tritrichomonadidae</taxon>
        <taxon>Tritrichomonas</taxon>
    </lineage>
</organism>
<dbReference type="EMBL" id="JAPFFF010000005">
    <property type="protein sequence ID" value="KAK8889667.1"/>
    <property type="molecule type" value="Genomic_DNA"/>
</dbReference>
<dbReference type="Pfam" id="PF08238">
    <property type="entry name" value="Sel1"/>
    <property type="match status" value="11"/>
</dbReference>
<dbReference type="InterPro" id="IPR006597">
    <property type="entry name" value="Sel1-like"/>
</dbReference>
<dbReference type="SUPFAM" id="SSF81901">
    <property type="entry name" value="HCP-like"/>
    <property type="match status" value="3"/>
</dbReference>
<comment type="similarity">
    <text evidence="1">Belongs to the sel-1 family.</text>
</comment>
<dbReference type="PANTHER" id="PTHR11102:SF160">
    <property type="entry name" value="ERAD-ASSOCIATED E3 UBIQUITIN-PROTEIN LIGASE COMPONENT HRD3"/>
    <property type="match status" value="1"/>
</dbReference>
<reference evidence="2 3" key="1">
    <citation type="submission" date="2024-04" db="EMBL/GenBank/DDBJ databases">
        <title>Tritrichomonas musculus Genome.</title>
        <authorList>
            <person name="Alves-Ferreira E."/>
            <person name="Grigg M."/>
            <person name="Lorenzi H."/>
            <person name="Galac M."/>
        </authorList>
    </citation>
    <scope>NUCLEOTIDE SEQUENCE [LARGE SCALE GENOMIC DNA]</scope>
    <source>
        <strain evidence="2 3">EAF2021</strain>
    </source>
</reference>
<dbReference type="PANTHER" id="PTHR11102">
    <property type="entry name" value="SEL-1-LIKE PROTEIN"/>
    <property type="match status" value="1"/>
</dbReference>
<dbReference type="Gene3D" id="1.25.40.10">
    <property type="entry name" value="Tetratricopeptide repeat domain"/>
    <property type="match status" value="3"/>
</dbReference>
<dbReference type="InterPro" id="IPR050767">
    <property type="entry name" value="Sel1_AlgK"/>
</dbReference>
<dbReference type="SMART" id="SM00671">
    <property type="entry name" value="SEL1"/>
    <property type="match status" value="11"/>
</dbReference>
<name>A0ABR2KGV1_9EUKA</name>
<dbReference type="InterPro" id="IPR011990">
    <property type="entry name" value="TPR-like_helical_dom_sf"/>
</dbReference>
<evidence type="ECO:0000256" key="1">
    <source>
        <dbReference type="ARBA" id="ARBA00038101"/>
    </source>
</evidence>
<evidence type="ECO:0000313" key="2">
    <source>
        <dbReference type="EMBL" id="KAK8889667.1"/>
    </source>
</evidence>